<dbReference type="SMART" id="SM00614">
    <property type="entry name" value="ZnF_BED"/>
    <property type="match status" value="1"/>
</dbReference>
<proteinExistence type="predicted"/>
<dbReference type="Proteomes" id="UP001630127">
    <property type="component" value="Unassembled WGS sequence"/>
</dbReference>
<evidence type="ECO:0008006" key="3">
    <source>
        <dbReference type="Google" id="ProtNLM"/>
    </source>
</evidence>
<evidence type="ECO:0000313" key="2">
    <source>
        <dbReference type="Proteomes" id="UP001630127"/>
    </source>
</evidence>
<gene>
    <name evidence="1" type="ORF">ACH5RR_016051</name>
</gene>
<comment type="caution">
    <text evidence="1">The sequence shown here is derived from an EMBL/GenBank/DDBJ whole genome shotgun (WGS) entry which is preliminary data.</text>
</comment>
<dbReference type="EMBL" id="JBJUIK010000007">
    <property type="protein sequence ID" value="KAL3523217.1"/>
    <property type="molecule type" value="Genomic_DNA"/>
</dbReference>
<dbReference type="AlphaFoldDB" id="A0ABD2ZYI5"/>
<reference evidence="1 2" key="1">
    <citation type="submission" date="2024-11" db="EMBL/GenBank/DDBJ databases">
        <title>A near-complete genome assembly of Cinchona calisaya.</title>
        <authorList>
            <person name="Lian D.C."/>
            <person name="Zhao X.W."/>
            <person name="Wei L."/>
        </authorList>
    </citation>
    <scope>NUCLEOTIDE SEQUENCE [LARGE SCALE GENOMIC DNA]</scope>
    <source>
        <tissue evidence="1">Nenye</tissue>
    </source>
</reference>
<sequence>MKLVLRDLKLVLDQLIFLPILLNQVLKKAFKFEEKNTAMVRYLESLSKFEKDEKQRARCDYYAKDYAANNKIHGTSTLTSHLKRCKKYPYHSETQQIKQTYQQPITVTLQASKVWVVKTWILDFFKEIVLLTFKKDLAKSITSVMHERL</sequence>
<protein>
    <recommendedName>
        <fullName evidence="3">BED-type domain-containing protein</fullName>
    </recommendedName>
</protein>
<keyword evidence="2" id="KW-1185">Reference proteome</keyword>
<accession>A0ABD2ZYI5</accession>
<name>A0ABD2ZYI5_9GENT</name>
<evidence type="ECO:0000313" key="1">
    <source>
        <dbReference type="EMBL" id="KAL3523217.1"/>
    </source>
</evidence>
<organism evidence="1 2">
    <name type="scientific">Cinchona calisaya</name>
    <dbReference type="NCBI Taxonomy" id="153742"/>
    <lineage>
        <taxon>Eukaryota</taxon>
        <taxon>Viridiplantae</taxon>
        <taxon>Streptophyta</taxon>
        <taxon>Embryophyta</taxon>
        <taxon>Tracheophyta</taxon>
        <taxon>Spermatophyta</taxon>
        <taxon>Magnoliopsida</taxon>
        <taxon>eudicotyledons</taxon>
        <taxon>Gunneridae</taxon>
        <taxon>Pentapetalae</taxon>
        <taxon>asterids</taxon>
        <taxon>lamiids</taxon>
        <taxon>Gentianales</taxon>
        <taxon>Rubiaceae</taxon>
        <taxon>Cinchonoideae</taxon>
        <taxon>Cinchoneae</taxon>
        <taxon>Cinchona</taxon>
    </lineage>
</organism>